<dbReference type="Proteomes" id="UP000694545">
    <property type="component" value="Unplaced"/>
</dbReference>
<dbReference type="PANTHER" id="PTHR21490">
    <property type="entry name" value="ENKURIN-RELATED"/>
    <property type="match status" value="1"/>
</dbReference>
<dbReference type="Ensembl" id="ENSVKKT00000012152.1">
    <property type="protein sequence ID" value="ENSVKKP00000011870.1"/>
    <property type="gene ID" value="ENSVKKG00000008255.1"/>
</dbReference>
<evidence type="ECO:0000259" key="6">
    <source>
        <dbReference type="PROSITE" id="PS51665"/>
    </source>
</evidence>
<evidence type="ECO:0000256" key="3">
    <source>
        <dbReference type="ARBA" id="ARBA00022490"/>
    </source>
</evidence>
<reference evidence="7" key="1">
    <citation type="submission" date="2025-08" db="UniProtKB">
        <authorList>
            <consortium name="Ensembl"/>
        </authorList>
    </citation>
    <scope>IDENTIFICATION</scope>
</reference>
<dbReference type="PROSITE" id="PS51665">
    <property type="entry name" value="ENKURIN"/>
    <property type="match status" value="1"/>
</dbReference>
<sequence>NWGTALRLPRGSLLPSCKRPPPFFRIREKTTAPCQTMGVPKLQVPTPRSFLRKHSREPKLPQRKDLGDKVVLKPHVPKRTEHPIMGLRCEKDFITANVAEAMMSVAKRPLRACVDVRTGDKFLVDDSGLVKKYLKKKDFGKTPSYIKKRKAEAREAQEAAAARLEQHRARKGLTRLSREERERVLQGLKQSWEQVNRAFQGLSVVVDTVPRRLRKEKMEAQMRQLERDVRALERHPAVYVAGE</sequence>
<dbReference type="PANTHER" id="PTHR21490:SF0">
    <property type="entry name" value="ENKURIN"/>
    <property type="match status" value="1"/>
</dbReference>
<evidence type="ECO:0000256" key="2">
    <source>
        <dbReference type="ARBA" id="ARBA00004245"/>
    </source>
</evidence>
<keyword evidence="4" id="KW-0206">Cytoskeleton</keyword>
<keyword evidence="8" id="KW-1185">Reference proteome</keyword>
<name>A0A8D2JEI2_VARKO</name>
<evidence type="ECO:0000313" key="7">
    <source>
        <dbReference type="Ensembl" id="ENSVKKP00000011870.1"/>
    </source>
</evidence>
<dbReference type="AlphaFoldDB" id="A0A8D2JEI2"/>
<dbReference type="GO" id="GO:0005516">
    <property type="term" value="F:calmodulin binding"/>
    <property type="evidence" value="ECO:0007669"/>
    <property type="project" value="TreeGrafter"/>
</dbReference>
<feature type="domain" description="Enkurin" evidence="6">
    <location>
        <begin position="148"/>
        <end position="240"/>
    </location>
</feature>
<dbReference type="OMA" id="RGSYKPD"/>
<dbReference type="InterPro" id="IPR027012">
    <property type="entry name" value="Enkurin_dom"/>
</dbReference>
<proteinExistence type="predicted"/>
<keyword evidence="3" id="KW-0963">Cytoplasm</keyword>
<dbReference type="InterPro" id="IPR052102">
    <property type="entry name" value="Enkurin_domain-protein"/>
</dbReference>
<evidence type="ECO:0000256" key="1">
    <source>
        <dbReference type="ARBA" id="ARBA00004138"/>
    </source>
</evidence>
<evidence type="ECO:0000256" key="4">
    <source>
        <dbReference type="ARBA" id="ARBA00023212"/>
    </source>
</evidence>
<organism evidence="7 8">
    <name type="scientific">Varanus komodoensis</name>
    <name type="common">Komodo dragon</name>
    <dbReference type="NCBI Taxonomy" id="61221"/>
    <lineage>
        <taxon>Eukaryota</taxon>
        <taxon>Metazoa</taxon>
        <taxon>Chordata</taxon>
        <taxon>Craniata</taxon>
        <taxon>Vertebrata</taxon>
        <taxon>Euteleostomi</taxon>
        <taxon>Lepidosauria</taxon>
        <taxon>Squamata</taxon>
        <taxon>Bifurcata</taxon>
        <taxon>Unidentata</taxon>
        <taxon>Episquamata</taxon>
        <taxon>Toxicofera</taxon>
        <taxon>Anguimorpha</taxon>
        <taxon>Paleoanguimorpha</taxon>
        <taxon>Varanoidea</taxon>
        <taxon>Varanidae</taxon>
        <taxon>Varanus</taxon>
    </lineage>
</organism>
<evidence type="ECO:0000313" key="8">
    <source>
        <dbReference type="Proteomes" id="UP000694545"/>
    </source>
</evidence>
<accession>A0A8D2JEI2</accession>
<protein>
    <recommendedName>
        <fullName evidence="6">Enkurin domain-containing protein</fullName>
    </recommendedName>
</protein>
<dbReference type="Pfam" id="PF13864">
    <property type="entry name" value="Enkurin"/>
    <property type="match status" value="1"/>
</dbReference>
<dbReference type="GO" id="GO:0001669">
    <property type="term" value="C:acrosomal vesicle"/>
    <property type="evidence" value="ECO:0007669"/>
    <property type="project" value="TreeGrafter"/>
</dbReference>
<evidence type="ECO:0000256" key="5">
    <source>
        <dbReference type="ARBA" id="ARBA00023273"/>
    </source>
</evidence>
<keyword evidence="5" id="KW-0966">Cell projection</keyword>
<comment type="subcellular location">
    <subcellularLocation>
        <location evidence="1">Cell projection</location>
        <location evidence="1">Cilium</location>
    </subcellularLocation>
    <subcellularLocation>
        <location evidence="2">Cytoplasm</location>
        <location evidence="2">Cytoskeleton</location>
    </subcellularLocation>
</comment>
<dbReference type="GO" id="GO:0005879">
    <property type="term" value="C:axonemal microtubule"/>
    <property type="evidence" value="ECO:0007669"/>
    <property type="project" value="TreeGrafter"/>
</dbReference>
<reference evidence="7" key="2">
    <citation type="submission" date="2025-09" db="UniProtKB">
        <authorList>
            <consortium name="Ensembl"/>
        </authorList>
    </citation>
    <scope>IDENTIFICATION</scope>
</reference>